<dbReference type="InterPro" id="IPR017512">
    <property type="entry name" value="PQQ_MeOH/EtOH_DH"/>
</dbReference>
<feature type="chain" id="PRO_5004279824" evidence="5">
    <location>
        <begin position="27"/>
        <end position="557"/>
    </location>
</feature>
<dbReference type="SUPFAM" id="SSF50998">
    <property type="entry name" value="Quinoprotein alcohol dehydrogenase-like"/>
    <property type="match status" value="1"/>
</dbReference>
<dbReference type="PANTHER" id="PTHR32303:SF20">
    <property type="entry name" value="QUINOPROTEIN ETHANOL DEHYDROGENASE"/>
    <property type="match status" value="1"/>
</dbReference>
<evidence type="ECO:0000256" key="1">
    <source>
        <dbReference type="ARBA" id="ARBA00001931"/>
    </source>
</evidence>
<comment type="cofactor">
    <cofactor evidence="1">
        <name>pyrroloquinoline quinone</name>
        <dbReference type="ChEBI" id="CHEBI:58442"/>
    </cofactor>
</comment>
<evidence type="ECO:0000313" key="7">
    <source>
        <dbReference type="EMBL" id="AAR38428.1"/>
    </source>
</evidence>
<accession>Q6SEZ4</accession>
<sequence length="557" mass="61170">MPIPHLNGAFVAMLALSLIAPETTLAQSTSDLINDTKDTTTILTYGMGYGQTRHSGLRGINLDNIGRLRPEWTYSLSDTRGQETFPLIHDGKMYVTTHASTMALDLVTGRQIWKTLVDYPADTPRVACCGIVNRGVALYEGKVFRTTLDAHVIALDAETGNELWRTQSIDHKTGYSMTVAPMMADGVLITGISGGEYGIRGYLEGYDPDTGVRVWRTYTIPAPGEPGSETWQDGGDAWTRGGAPTWLTGSYDPELNTVFWGTGNPSSWNAATRPGDNLYASSILALDPKTGTIKWHYQTTPNDPFDFDTVNELVHADIDGRKVLMQANRNGFFYVLDRATGELIAAPKFVDKLNWADSIDLETRRPKETDVAMKARSGEQITFWPSALGGKNWSPMAYNPKTRTIFANTNKFGMHYKAVEPQYRPGVFYFGAEFSWDWPDGDRGELRAFDPMTGVVKWSDSIAIPRYSGVLSTGGGLVFTGNMDGEFEAFNAETGDKVWTYSTGSGIIGQPVTWEREGKQYITVANGSGGVYSLFSGDERLASVPAGGNIWTFSIVE</sequence>
<keyword evidence="3" id="KW-0479">Metal-binding</keyword>
<dbReference type="Pfam" id="PF01011">
    <property type="entry name" value="PQQ"/>
    <property type="match status" value="2"/>
</dbReference>
<dbReference type="EMBL" id="AY458649">
    <property type="protein sequence ID" value="AAR38428.1"/>
    <property type="molecule type" value="Genomic_DNA"/>
</dbReference>
<feature type="domain" description="Pyrrolo-quinoline quinone repeat" evidence="6">
    <location>
        <begin position="436"/>
        <end position="522"/>
    </location>
</feature>
<dbReference type="NCBIfam" id="TIGR03075">
    <property type="entry name" value="PQQ_enz_alc_DH"/>
    <property type="match status" value="1"/>
</dbReference>
<dbReference type="SMART" id="SM00564">
    <property type="entry name" value="PQQ"/>
    <property type="match status" value="7"/>
</dbReference>
<dbReference type="Gene3D" id="2.140.10.10">
    <property type="entry name" value="Quinoprotein alcohol dehydrogenase-like superfamily"/>
    <property type="match status" value="1"/>
</dbReference>
<proteinExistence type="inferred from homology"/>
<dbReference type="PANTHER" id="PTHR32303">
    <property type="entry name" value="QUINOPROTEIN ALCOHOL DEHYDROGENASE (CYTOCHROME C)"/>
    <property type="match status" value="1"/>
</dbReference>
<name>Q6SEZ4_9BACT</name>
<dbReference type="InterPro" id="IPR011047">
    <property type="entry name" value="Quinoprotein_ADH-like_sf"/>
</dbReference>
<dbReference type="GO" id="GO:0005509">
    <property type="term" value="F:calcium ion binding"/>
    <property type="evidence" value="ECO:0007669"/>
    <property type="project" value="InterPro"/>
</dbReference>
<dbReference type="AlphaFoldDB" id="Q6SEZ4"/>
<comment type="similarity">
    <text evidence="2">Belongs to the bacterial PQQ dehydrogenase family.</text>
</comment>
<evidence type="ECO:0000256" key="2">
    <source>
        <dbReference type="ARBA" id="ARBA00008156"/>
    </source>
</evidence>
<feature type="signal peptide" evidence="5">
    <location>
        <begin position="1"/>
        <end position="26"/>
    </location>
</feature>
<evidence type="ECO:0000256" key="3">
    <source>
        <dbReference type="ARBA" id="ARBA00022723"/>
    </source>
</evidence>
<reference evidence="7" key="2">
    <citation type="submission" date="2003-12" db="EMBL/GenBank/DDBJ databases">
        <title>Monterey Bay Coastal Ocean Microbial Observatory environmental clone sequencing.</title>
        <authorList>
            <person name="DeLong E.F."/>
        </authorList>
    </citation>
    <scope>NUCLEOTIDE SEQUENCE</scope>
</reference>
<dbReference type="InterPro" id="IPR002372">
    <property type="entry name" value="PQQ_rpt_dom"/>
</dbReference>
<dbReference type="GO" id="GO:0016020">
    <property type="term" value="C:membrane"/>
    <property type="evidence" value="ECO:0007669"/>
    <property type="project" value="InterPro"/>
</dbReference>
<evidence type="ECO:0000259" key="6">
    <source>
        <dbReference type="Pfam" id="PF01011"/>
    </source>
</evidence>
<dbReference type="InterPro" id="IPR018391">
    <property type="entry name" value="PQQ_b-propeller_rpt"/>
</dbReference>
<evidence type="ECO:0000256" key="5">
    <source>
        <dbReference type="SAM" id="SignalP"/>
    </source>
</evidence>
<organism evidence="7">
    <name type="scientific">uncultured marine bacterium 582</name>
    <dbReference type="NCBI Taxonomy" id="257402"/>
    <lineage>
        <taxon>Bacteria</taxon>
        <taxon>environmental samples</taxon>
    </lineage>
</organism>
<dbReference type="GO" id="GO:0016614">
    <property type="term" value="F:oxidoreductase activity, acting on CH-OH group of donors"/>
    <property type="evidence" value="ECO:0007669"/>
    <property type="project" value="InterPro"/>
</dbReference>
<protein>
    <submittedName>
        <fullName evidence="7">PQQ enzyme repeat domain protein</fullName>
    </submittedName>
</protein>
<evidence type="ECO:0000256" key="4">
    <source>
        <dbReference type="ARBA" id="ARBA00023002"/>
    </source>
</evidence>
<feature type="domain" description="Pyrrolo-quinoline quinone repeat" evidence="6">
    <location>
        <begin position="44"/>
        <end position="344"/>
    </location>
</feature>
<gene>
    <name evidence="7" type="ORF">MBMO_EBAC080-L028H02.93</name>
</gene>
<keyword evidence="4" id="KW-0560">Oxidoreductase</keyword>
<reference evidence="7" key="1">
    <citation type="submission" date="2003-11" db="EMBL/GenBank/DDBJ databases">
        <authorList>
            <person name="Heidelberg J.F."/>
            <person name="Eisen J.A."/>
            <person name="Nelson W.C."/>
            <person name="DeLong E.F."/>
        </authorList>
    </citation>
    <scope>NUCLEOTIDE SEQUENCE</scope>
</reference>
<keyword evidence="5" id="KW-0732">Signal</keyword>